<protein>
    <submittedName>
        <fullName evidence="1">Uncharacterized protein</fullName>
    </submittedName>
</protein>
<name>A0A934RYI0_9BACT</name>
<dbReference type="EMBL" id="JAENIL010000020">
    <property type="protein sequence ID" value="MBK1877589.1"/>
    <property type="molecule type" value="Genomic_DNA"/>
</dbReference>
<comment type="caution">
    <text evidence="1">The sequence shown here is derived from an EMBL/GenBank/DDBJ whole genome shotgun (WGS) entry which is preliminary data.</text>
</comment>
<sequence>MVVDAAATTSTQHDSTRSRCRFDLFATFRYPPPSQTSQAHPAQLSERFTPLRSRDRQRLLAQLPFNAFRCRPFAELAAATV</sequence>
<reference evidence="1" key="1">
    <citation type="submission" date="2021-01" db="EMBL/GenBank/DDBJ databases">
        <title>Modified the classification status of verrucomicrobia.</title>
        <authorList>
            <person name="Feng X."/>
        </authorList>
    </citation>
    <scope>NUCLEOTIDE SEQUENCE</scope>
    <source>
        <strain evidence="1">KCTC 13126</strain>
    </source>
</reference>
<organism evidence="1 2">
    <name type="scientific">Pelagicoccus mobilis</name>
    <dbReference type="NCBI Taxonomy" id="415221"/>
    <lineage>
        <taxon>Bacteria</taxon>
        <taxon>Pseudomonadati</taxon>
        <taxon>Verrucomicrobiota</taxon>
        <taxon>Opitutia</taxon>
        <taxon>Puniceicoccales</taxon>
        <taxon>Pelagicoccaceae</taxon>
        <taxon>Pelagicoccus</taxon>
    </lineage>
</organism>
<evidence type="ECO:0000313" key="2">
    <source>
        <dbReference type="Proteomes" id="UP000617628"/>
    </source>
</evidence>
<dbReference type="RefSeq" id="WP_200355804.1">
    <property type="nucleotide sequence ID" value="NZ_JAENIL010000020.1"/>
</dbReference>
<evidence type="ECO:0000313" key="1">
    <source>
        <dbReference type="EMBL" id="MBK1877589.1"/>
    </source>
</evidence>
<gene>
    <name evidence="1" type="ORF">JIN87_11970</name>
</gene>
<dbReference type="AlphaFoldDB" id="A0A934RYI0"/>
<keyword evidence="2" id="KW-1185">Reference proteome</keyword>
<accession>A0A934RYI0</accession>
<dbReference type="Proteomes" id="UP000617628">
    <property type="component" value="Unassembled WGS sequence"/>
</dbReference>
<proteinExistence type="predicted"/>